<gene>
    <name evidence="2" type="ORF">KUCA_T00002419001</name>
</gene>
<name>W6MN37_9ASCO</name>
<evidence type="ECO:0000313" key="3">
    <source>
        <dbReference type="Proteomes" id="UP000019384"/>
    </source>
</evidence>
<accession>W6MN37</accession>
<reference evidence="2" key="1">
    <citation type="submission" date="2013-12" db="EMBL/GenBank/DDBJ databases">
        <authorList>
            <person name="Genoscope - CEA"/>
        </authorList>
    </citation>
    <scope>NUCLEOTIDE SEQUENCE</scope>
    <source>
        <strain evidence="2">CBS 1993</strain>
    </source>
</reference>
<reference evidence="2" key="2">
    <citation type="submission" date="2014-02" db="EMBL/GenBank/DDBJ databases">
        <title>Complete DNA sequence of /Kuraishia capsulata/ illustrates novel genomic features among budding yeasts (/Saccharomycotina/).</title>
        <authorList>
            <person name="Morales L."/>
            <person name="Noel B."/>
            <person name="Porcel B."/>
            <person name="Marcet-Houben M."/>
            <person name="Hullo M-F."/>
            <person name="Sacerdot C."/>
            <person name="Tekaia F."/>
            <person name="Leh-Louis V."/>
            <person name="Despons L."/>
            <person name="Khanna V."/>
            <person name="Aury J-M."/>
            <person name="Barbe V."/>
            <person name="Couloux A."/>
            <person name="Labadie K."/>
            <person name="Pelletier E."/>
            <person name="Souciet J-L."/>
            <person name="Boekhout T."/>
            <person name="Gabaldon T."/>
            <person name="Wincker P."/>
            <person name="Dujon B."/>
        </authorList>
    </citation>
    <scope>NUCLEOTIDE SEQUENCE</scope>
    <source>
        <strain evidence="2">CBS 1993</strain>
    </source>
</reference>
<dbReference type="AlphaFoldDB" id="W6MN37"/>
<dbReference type="EMBL" id="HG793127">
    <property type="protein sequence ID" value="CDK26447.1"/>
    <property type="molecule type" value="Genomic_DNA"/>
</dbReference>
<keyword evidence="3" id="KW-1185">Reference proteome</keyword>
<dbReference type="HOGENOM" id="CLU_2121446_0_0_1"/>
<dbReference type="RefSeq" id="XP_022458451.1">
    <property type="nucleotide sequence ID" value="XM_022602669.1"/>
</dbReference>
<feature type="region of interest" description="Disordered" evidence="1">
    <location>
        <begin position="93"/>
        <end position="114"/>
    </location>
</feature>
<proteinExistence type="predicted"/>
<protein>
    <submittedName>
        <fullName evidence="2">Uncharacterized protein</fullName>
    </submittedName>
</protein>
<dbReference type="Proteomes" id="UP000019384">
    <property type="component" value="Unassembled WGS sequence"/>
</dbReference>
<evidence type="ECO:0000313" key="2">
    <source>
        <dbReference type="EMBL" id="CDK26447.1"/>
    </source>
</evidence>
<dbReference type="GeneID" id="34519839"/>
<sequence>MPLVKFSSPGCISQMGESCKTCQILHMPATVHIWYAVYCHQYLTSGLNLCRRKISRRCVYIVKGLDIIRRSYPPISGACPYRHTRVHLKEPRCSTSKNSKSNYMVRSVSQPAQA</sequence>
<evidence type="ECO:0000256" key="1">
    <source>
        <dbReference type="SAM" id="MobiDB-lite"/>
    </source>
</evidence>
<organism evidence="2 3">
    <name type="scientific">Kuraishia capsulata CBS 1993</name>
    <dbReference type="NCBI Taxonomy" id="1382522"/>
    <lineage>
        <taxon>Eukaryota</taxon>
        <taxon>Fungi</taxon>
        <taxon>Dikarya</taxon>
        <taxon>Ascomycota</taxon>
        <taxon>Saccharomycotina</taxon>
        <taxon>Pichiomycetes</taxon>
        <taxon>Pichiales</taxon>
        <taxon>Pichiaceae</taxon>
        <taxon>Kuraishia</taxon>
    </lineage>
</organism>